<feature type="domain" description="RNase H type-1" evidence="1">
    <location>
        <begin position="1"/>
        <end position="52"/>
    </location>
</feature>
<dbReference type="OrthoDB" id="6429252at2759"/>
<evidence type="ECO:0000259" key="1">
    <source>
        <dbReference type="PROSITE" id="PS50879"/>
    </source>
</evidence>
<dbReference type="InterPro" id="IPR036397">
    <property type="entry name" value="RNaseH_sf"/>
</dbReference>
<dbReference type="Gene3D" id="3.30.420.10">
    <property type="entry name" value="Ribonuclease H-like superfamily/Ribonuclease H"/>
    <property type="match status" value="1"/>
</dbReference>
<gene>
    <name evidence="2" type="primary">AVEN_153285_1</name>
    <name evidence="2" type="ORF">NPIL_463151</name>
</gene>
<dbReference type="Proteomes" id="UP000887013">
    <property type="component" value="Unassembled WGS sequence"/>
</dbReference>
<dbReference type="PROSITE" id="PS50879">
    <property type="entry name" value="RNASE_H_1"/>
    <property type="match status" value="1"/>
</dbReference>
<evidence type="ECO:0000313" key="2">
    <source>
        <dbReference type="EMBL" id="GFT26578.1"/>
    </source>
</evidence>
<dbReference type="GO" id="GO:0004523">
    <property type="term" value="F:RNA-DNA hybrid ribonuclease activity"/>
    <property type="evidence" value="ECO:0007669"/>
    <property type="project" value="InterPro"/>
</dbReference>
<keyword evidence="3" id="KW-1185">Reference proteome</keyword>
<sequence>MGENSRKKNSQKIISKIVTFSQNSRVYIQWIPSHVGIFGNEMVDLLLKEVSALPSATSNELFVSEIFSNLRVKANSTWRVPPTHDWNDGNRPGLSL</sequence>
<accession>A0A8X6TNC1</accession>
<dbReference type="Pfam" id="PF00075">
    <property type="entry name" value="RNase_H"/>
    <property type="match status" value="1"/>
</dbReference>
<proteinExistence type="predicted"/>
<organism evidence="2 3">
    <name type="scientific">Nephila pilipes</name>
    <name type="common">Giant wood spider</name>
    <name type="synonym">Nephila maculata</name>
    <dbReference type="NCBI Taxonomy" id="299642"/>
    <lineage>
        <taxon>Eukaryota</taxon>
        <taxon>Metazoa</taxon>
        <taxon>Ecdysozoa</taxon>
        <taxon>Arthropoda</taxon>
        <taxon>Chelicerata</taxon>
        <taxon>Arachnida</taxon>
        <taxon>Araneae</taxon>
        <taxon>Araneomorphae</taxon>
        <taxon>Entelegynae</taxon>
        <taxon>Araneoidea</taxon>
        <taxon>Nephilidae</taxon>
        <taxon>Nephila</taxon>
    </lineage>
</organism>
<dbReference type="GO" id="GO:0003676">
    <property type="term" value="F:nucleic acid binding"/>
    <property type="evidence" value="ECO:0007669"/>
    <property type="project" value="InterPro"/>
</dbReference>
<protein>
    <submittedName>
        <fullName evidence="2">RNase H domain-containing protein</fullName>
    </submittedName>
</protein>
<reference evidence="2" key="1">
    <citation type="submission" date="2020-08" db="EMBL/GenBank/DDBJ databases">
        <title>Multicomponent nature underlies the extraordinary mechanical properties of spider dragline silk.</title>
        <authorList>
            <person name="Kono N."/>
            <person name="Nakamura H."/>
            <person name="Mori M."/>
            <person name="Yoshida Y."/>
            <person name="Ohtoshi R."/>
            <person name="Malay A.D."/>
            <person name="Moran D.A.P."/>
            <person name="Tomita M."/>
            <person name="Numata K."/>
            <person name="Arakawa K."/>
        </authorList>
    </citation>
    <scope>NUCLEOTIDE SEQUENCE</scope>
</reference>
<dbReference type="AlphaFoldDB" id="A0A8X6TNC1"/>
<name>A0A8X6TNC1_NEPPI</name>
<dbReference type="InterPro" id="IPR002156">
    <property type="entry name" value="RNaseH_domain"/>
</dbReference>
<dbReference type="SUPFAM" id="SSF53098">
    <property type="entry name" value="Ribonuclease H-like"/>
    <property type="match status" value="1"/>
</dbReference>
<dbReference type="InterPro" id="IPR012337">
    <property type="entry name" value="RNaseH-like_sf"/>
</dbReference>
<dbReference type="EMBL" id="BMAW01106898">
    <property type="protein sequence ID" value="GFT26578.1"/>
    <property type="molecule type" value="Genomic_DNA"/>
</dbReference>
<comment type="caution">
    <text evidence="2">The sequence shown here is derived from an EMBL/GenBank/DDBJ whole genome shotgun (WGS) entry which is preliminary data.</text>
</comment>
<evidence type="ECO:0000313" key="3">
    <source>
        <dbReference type="Proteomes" id="UP000887013"/>
    </source>
</evidence>